<keyword evidence="2" id="KW-1185">Reference proteome</keyword>
<evidence type="ECO:0008006" key="3">
    <source>
        <dbReference type="Google" id="ProtNLM"/>
    </source>
</evidence>
<sequence length="247" mass="29529">MCKSALENLRNSFKEYTFKSKKEEIEFYKYIKPKVFSYLIFYVKQLQIESKRSIEGKKEQIKYLKKYIAKLQTYFNNNLEFYHYFKSNAAHLDEQYFLRENKSLRINIEEHYFFTEDEFSTSHDSSVATIMAYIKLIEYLKNEIDKLNNLHQNVNPIKPLQKENQLNWTGSKTDLVELIYALQKSGAINNGTADVKEIASTLEQHFNINLGNYYHTFMEIKLRKNITTKFIEKLKESLILRIKESDE</sequence>
<evidence type="ECO:0000313" key="2">
    <source>
        <dbReference type="Proteomes" id="UP000092584"/>
    </source>
</evidence>
<dbReference type="Pfam" id="PF09357">
    <property type="entry name" value="RteC"/>
    <property type="match status" value="1"/>
</dbReference>
<protein>
    <recommendedName>
        <fullName evidence="3">Tetracycline regulation of excision, RteC</fullName>
    </recommendedName>
</protein>
<gene>
    <name evidence="1" type="ORF">LPB3_12070</name>
</gene>
<dbReference type="EMBL" id="LSFM01000023">
    <property type="protein sequence ID" value="OBY62869.1"/>
    <property type="molecule type" value="Genomic_DNA"/>
</dbReference>
<dbReference type="AlphaFoldDB" id="A0A1B8TTJ9"/>
<reference evidence="2" key="1">
    <citation type="submission" date="2016-02" db="EMBL/GenBank/DDBJ databases">
        <authorList>
            <person name="Shin S.-K."/>
            <person name="Yi H."/>
            <person name="Kim E."/>
        </authorList>
    </citation>
    <scope>NUCLEOTIDE SEQUENCE [LARGE SCALE GENOMIC DNA]</scope>
    <source>
        <strain evidence="2">LPB0003</strain>
    </source>
</reference>
<dbReference type="InterPro" id="IPR018534">
    <property type="entry name" value="Tet_reg_excision_RteC"/>
</dbReference>
<evidence type="ECO:0000313" key="1">
    <source>
        <dbReference type="EMBL" id="OBY62869.1"/>
    </source>
</evidence>
<dbReference type="STRING" id="1774273.LPB03_12055"/>
<name>A0A1B8TTJ9_9FLAO</name>
<organism evidence="1 2">
    <name type="scientific">Polaribacter vadi</name>
    <dbReference type="NCBI Taxonomy" id="1774273"/>
    <lineage>
        <taxon>Bacteria</taxon>
        <taxon>Pseudomonadati</taxon>
        <taxon>Bacteroidota</taxon>
        <taxon>Flavobacteriia</taxon>
        <taxon>Flavobacteriales</taxon>
        <taxon>Flavobacteriaceae</taxon>
    </lineage>
</organism>
<proteinExistence type="predicted"/>
<dbReference type="Proteomes" id="UP000092584">
    <property type="component" value="Unassembled WGS sequence"/>
</dbReference>
<comment type="caution">
    <text evidence="1">The sequence shown here is derived from an EMBL/GenBank/DDBJ whole genome shotgun (WGS) entry which is preliminary data.</text>
</comment>
<accession>A0A1B8TTJ9</accession>